<dbReference type="Proteomes" id="UP000639396">
    <property type="component" value="Unassembled WGS sequence"/>
</dbReference>
<reference evidence="1" key="1">
    <citation type="submission" date="2020-09" db="EMBL/GenBank/DDBJ databases">
        <title>A novel bacterium of genus Paenibacillus, isolated from South China Sea.</title>
        <authorList>
            <person name="Huang H."/>
            <person name="Mo K."/>
            <person name="Hu Y."/>
        </authorList>
    </citation>
    <scope>NUCLEOTIDE SEQUENCE</scope>
    <source>
        <strain evidence="1">IB182363</strain>
    </source>
</reference>
<gene>
    <name evidence="1" type="ORF">IDH45_04680</name>
</gene>
<dbReference type="Gene3D" id="3.20.20.370">
    <property type="entry name" value="Glycoside hydrolase/deacetylase"/>
    <property type="match status" value="1"/>
</dbReference>
<dbReference type="InterPro" id="IPR011330">
    <property type="entry name" value="Glyco_hydro/deAcase_b/a-brl"/>
</dbReference>
<dbReference type="SUPFAM" id="SSF88713">
    <property type="entry name" value="Glycoside hydrolase/deacetylase"/>
    <property type="match status" value="1"/>
</dbReference>
<evidence type="ECO:0000313" key="1">
    <source>
        <dbReference type="EMBL" id="MBD2861284.1"/>
    </source>
</evidence>
<proteinExistence type="predicted"/>
<dbReference type="GO" id="GO:0005975">
    <property type="term" value="P:carbohydrate metabolic process"/>
    <property type="evidence" value="ECO:0007669"/>
    <property type="project" value="InterPro"/>
</dbReference>
<protein>
    <submittedName>
        <fullName evidence="1">Uncharacterized protein</fullName>
    </submittedName>
</protein>
<accession>A0A927C4P1</accession>
<dbReference type="EMBL" id="JACXJA010000005">
    <property type="protein sequence ID" value="MBD2861284.1"/>
    <property type="molecule type" value="Genomic_DNA"/>
</dbReference>
<sequence length="568" mass="62477">MNMAKLGVLLDENALWQRHSLGINTFERFIVEILGHAGIPFDTYASVQEAAEAAPDLLIAAVCGSDQPGADALWTYAERGGTLIAYGGLNALARKLGYARSGEVGKGYARLTAEEGGRTMRFLSAEPWIPLVSGDGTVTIAAEEGKLLRGRPDGEEAGPLVQRFAVGAGMLERWSVPIPHTIVGLQQGLSPVLADGVPAPDGTAAVNDGVCKADDVAEIDWMWDRSTTEAGDRYFPHAYADDWREMLIGALLRATLAKGLTLPFVGYWPDGVRQVALLSLDSDHTQDMEADTTLRLLRECGIPATWCMMAPWYSRDMYERIEAEGHELAFHYNAVPADGGAWSEETFAAQLEAMKLSAFKERIVSNKNHLTRIEGWGELYRWCERHGIESEQSRGNSKKGSVGFLYGTAHPYFPLSWADEENRFYDVLQIGFHYGDFLQCDSSLIGPLLDEAARVEGVAHFVFHQIHIDRKAFIRDWLREYARVAAAKGFTFWTGSRINEWERTRRRIRISGIGPDGNAVIASGTGVPGAVVWIPVGSGEQATAAEGHKTESVRFGVRCRKQLLSEGD</sequence>
<comment type="caution">
    <text evidence="1">The sequence shown here is derived from an EMBL/GenBank/DDBJ whole genome shotgun (WGS) entry which is preliminary data.</text>
</comment>
<keyword evidence="2" id="KW-1185">Reference proteome</keyword>
<dbReference type="AlphaFoldDB" id="A0A927C4P1"/>
<organism evidence="1 2">
    <name type="scientific">Paenibacillus oceani</name>
    <dbReference type="NCBI Taxonomy" id="2772510"/>
    <lineage>
        <taxon>Bacteria</taxon>
        <taxon>Bacillati</taxon>
        <taxon>Bacillota</taxon>
        <taxon>Bacilli</taxon>
        <taxon>Bacillales</taxon>
        <taxon>Paenibacillaceae</taxon>
        <taxon>Paenibacillus</taxon>
    </lineage>
</organism>
<dbReference type="RefSeq" id="WP_190925160.1">
    <property type="nucleotide sequence ID" value="NZ_JACXJA010000005.1"/>
</dbReference>
<name>A0A927C4P1_9BACL</name>
<evidence type="ECO:0000313" key="2">
    <source>
        <dbReference type="Proteomes" id="UP000639396"/>
    </source>
</evidence>